<feature type="coiled-coil region" evidence="1">
    <location>
        <begin position="76"/>
        <end position="110"/>
    </location>
</feature>
<dbReference type="AlphaFoldDB" id="A0A7D5HIZ4"/>
<dbReference type="RefSeq" id="WP_176571868.1">
    <property type="nucleotide sequence ID" value="NZ_CP056030.1"/>
</dbReference>
<proteinExistence type="predicted"/>
<reference evidence="2 3" key="1">
    <citation type="submission" date="2020-06" db="EMBL/GenBank/DDBJ databases">
        <title>Pseudomonas eucalypticola sp. nov., an endophyte of Eucalyptus dunnii leaves with biocontrol ability of eucalyptus leaf blight.</title>
        <authorList>
            <person name="Liu Y."/>
            <person name="Song Z."/>
            <person name="Zeng H."/>
            <person name="Lu M."/>
            <person name="Wang X."/>
            <person name="Lian X."/>
            <person name="Zhang Q."/>
        </authorList>
    </citation>
    <scope>NUCLEOTIDE SEQUENCE [LARGE SCALE GENOMIC DNA]</scope>
    <source>
        <strain evidence="2 3">NP-1</strain>
    </source>
</reference>
<dbReference type="KEGG" id="pez:HWQ56_22985"/>
<evidence type="ECO:0000256" key="1">
    <source>
        <dbReference type="SAM" id="Coils"/>
    </source>
</evidence>
<organism evidence="2 3">
    <name type="scientific">Pseudomonas eucalypticola</name>
    <dbReference type="NCBI Taxonomy" id="2599595"/>
    <lineage>
        <taxon>Bacteria</taxon>
        <taxon>Pseudomonadati</taxon>
        <taxon>Pseudomonadota</taxon>
        <taxon>Gammaproteobacteria</taxon>
        <taxon>Pseudomonadales</taxon>
        <taxon>Pseudomonadaceae</taxon>
        <taxon>Pseudomonas</taxon>
    </lineage>
</organism>
<dbReference type="Proteomes" id="UP000509568">
    <property type="component" value="Chromosome"/>
</dbReference>
<sequence length="124" mass="12965">MSDNQHLEVFDTIARRASSTDHNVQGWERAGSVATGIVMVGKGLRRGGLFGLVQIAIGGVALARGLTGHSATKALIAQSRQELDGVRAKIERAGEELSKLQDTAVQATKTATVTGNDELASPKA</sequence>
<evidence type="ECO:0000313" key="2">
    <source>
        <dbReference type="EMBL" id="QKZ06486.1"/>
    </source>
</evidence>
<keyword evidence="3" id="KW-1185">Reference proteome</keyword>
<evidence type="ECO:0000313" key="3">
    <source>
        <dbReference type="Proteomes" id="UP000509568"/>
    </source>
</evidence>
<name>A0A7D5HIZ4_9PSED</name>
<accession>A0A7D5HIZ4</accession>
<keyword evidence="1" id="KW-0175">Coiled coil</keyword>
<protein>
    <submittedName>
        <fullName evidence="2">DUF2892 domain-containing protein</fullName>
    </submittedName>
</protein>
<gene>
    <name evidence="2" type="ORF">HWQ56_22985</name>
</gene>
<dbReference type="EMBL" id="CP056030">
    <property type="protein sequence ID" value="QKZ06486.1"/>
    <property type="molecule type" value="Genomic_DNA"/>
</dbReference>